<dbReference type="GO" id="GO:0016874">
    <property type="term" value="F:ligase activity"/>
    <property type="evidence" value="ECO:0007669"/>
    <property type="project" value="UniProtKB-KW"/>
</dbReference>
<keyword evidence="2" id="KW-0255">Endonuclease</keyword>
<proteinExistence type="predicted"/>
<dbReference type="Pfam" id="PF00149">
    <property type="entry name" value="Metallophos"/>
    <property type="match status" value="1"/>
</dbReference>
<organism evidence="2 3">
    <name type="scientific">Psychromarinibacter halotolerans</name>
    <dbReference type="NCBI Taxonomy" id="1775175"/>
    <lineage>
        <taxon>Bacteria</taxon>
        <taxon>Pseudomonadati</taxon>
        <taxon>Pseudomonadota</taxon>
        <taxon>Alphaproteobacteria</taxon>
        <taxon>Rhodobacterales</taxon>
        <taxon>Paracoccaceae</taxon>
        <taxon>Psychromarinibacter</taxon>
    </lineage>
</organism>
<keyword evidence="2" id="KW-0436">Ligase</keyword>
<reference evidence="3" key="1">
    <citation type="journal article" date="2019" name="Int. J. Syst. Evol. Microbiol.">
        <title>The Global Catalogue of Microorganisms (GCM) 10K type strain sequencing project: providing services to taxonomists for standard genome sequencing and annotation.</title>
        <authorList>
            <consortium name="The Broad Institute Genomics Platform"/>
            <consortium name="The Broad Institute Genome Sequencing Center for Infectious Disease"/>
            <person name="Wu L."/>
            <person name="Ma J."/>
        </authorList>
    </citation>
    <scope>NUCLEOTIDE SEQUENCE [LARGE SCALE GENOMIC DNA]</scope>
    <source>
        <strain evidence="3">KCTC 52366</strain>
    </source>
</reference>
<evidence type="ECO:0000259" key="1">
    <source>
        <dbReference type="Pfam" id="PF00149"/>
    </source>
</evidence>
<keyword evidence="3" id="KW-1185">Reference proteome</keyword>
<comment type="caution">
    <text evidence="2">The sequence shown here is derived from an EMBL/GenBank/DDBJ whole genome shotgun (WGS) entry which is preliminary data.</text>
</comment>
<protein>
    <submittedName>
        <fullName evidence="2">Ligase-associated DNA damage response endonuclease PdeM</fullName>
        <ecNumber evidence="2">3.1.-.-</ecNumber>
    </submittedName>
</protein>
<evidence type="ECO:0000313" key="3">
    <source>
        <dbReference type="Proteomes" id="UP001595632"/>
    </source>
</evidence>
<gene>
    <name evidence="2" type="primary">pdeM</name>
    <name evidence="2" type="ORF">ACFOGP_08450</name>
</gene>
<dbReference type="EMBL" id="JBHRTB010000010">
    <property type="protein sequence ID" value="MFC3142737.1"/>
    <property type="molecule type" value="Genomic_DNA"/>
</dbReference>
<dbReference type="Proteomes" id="UP001595632">
    <property type="component" value="Unassembled WGS sequence"/>
</dbReference>
<dbReference type="GO" id="GO:0004519">
    <property type="term" value="F:endonuclease activity"/>
    <property type="evidence" value="ECO:0007669"/>
    <property type="project" value="UniProtKB-KW"/>
</dbReference>
<dbReference type="InterPro" id="IPR004843">
    <property type="entry name" value="Calcineurin-like_PHP"/>
</dbReference>
<keyword evidence="2" id="KW-0378">Hydrolase</keyword>
<dbReference type="PIRSF" id="PIRSF000887">
    <property type="entry name" value="Pesterase_MJ0037"/>
    <property type="match status" value="1"/>
</dbReference>
<dbReference type="EC" id="3.1.-.-" evidence="2"/>
<dbReference type="Gene3D" id="3.60.21.10">
    <property type="match status" value="1"/>
</dbReference>
<dbReference type="RefSeq" id="WP_275633524.1">
    <property type="nucleotide sequence ID" value="NZ_JARGYD010000005.1"/>
</dbReference>
<dbReference type="PANTHER" id="PTHR39323:SF1">
    <property type="entry name" value="BLR1149 PROTEIN"/>
    <property type="match status" value="1"/>
</dbReference>
<feature type="domain" description="Calcineurin-like phosphoesterase" evidence="1">
    <location>
        <begin position="33"/>
        <end position="130"/>
    </location>
</feature>
<evidence type="ECO:0000313" key="2">
    <source>
        <dbReference type="EMBL" id="MFC3142737.1"/>
    </source>
</evidence>
<dbReference type="InterPro" id="IPR026336">
    <property type="entry name" value="PdeM-like"/>
</dbReference>
<keyword evidence="2" id="KW-0540">Nuclease</keyword>
<name>A0ABV7GUH6_9RHOB</name>
<dbReference type="GO" id="GO:0016787">
    <property type="term" value="F:hydrolase activity"/>
    <property type="evidence" value="ECO:0007669"/>
    <property type="project" value="UniProtKB-KW"/>
</dbReference>
<dbReference type="InterPro" id="IPR024173">
    <property type="entry name" value="Pesterase_MJ0037-like"/>
</dbReference>
<dbReference type="NCBIfam" id="TIGR04123">
    <property type="entry name" value="P_estr_lig_assc"/>
    <property type="match status" value="1"/>
</dbReference>
<sequence length="229" mass="24989">MRAEQLQNEQTFTLAGAELIARGTGALWWPAQRLLVVSDLHLGKSERIARRGGSLLPPYETQDTLARLDAEIEWLDPRSVVCLGDSFDDGLARDGLDTEAVDWLNRLMAGRRWVWIEGNHDPGPVSIGGTHLAELQHAPLSFRHIARPGASGEISGHYHPKATLHARGRAVTRPCFLYDSDRVILPAFGTYTGGLRTDAPALAGLMRPEALAILTGPFTAEIPMPGRCS</sequence>
<dbReference type="InterPro" id="IPR029052">
    <property type="entry name" value="Metallo-depent_PP-like"/>
</dbReference>
<dbReference type="SUPFAM" id="SSF56300">
    <property type="entry name" value="Metallo-dependent phosphatases"/>
    <property type="match status" value="1"/>
</dbReference>
<accession>A0ABV7GUH6</accession>
<dbReference type="PANTHER" id="PTHR39323">
    <property type="entry name" value="BLR1149 PROTEIN"/>
    <property type="match status" value="1"/>
</dbReference>